<dbReference type="EnsemblMetazoa" id="OVOC12203.1">
    <property type="protein sequence ID" value="OVOC12203.1"/>
    <property type="gene ID" value="WBGene00249012"/>
</dbReference>
<protein>
    <submittedName>
        <fullName evidence="1">Uncharacterized protein</fullName>
    </submittedName>
</protein>
<reference evidence="1" key="2">
    <citation type="submission" date="2022-06" db="UniProtKB">
        <authorList>
            <consortium name="EnsemblMetazoa"/>
        </authorList>
    </citation>
    <scope>IDENTIFICATION</scope>
</reference>
<accession>A0A8R1XNZ5</accession>
<keyword evidence="2" id="KW-1185">Reference proteome</keyword>
<organism evidence="1 2">
    <name type="scientific">Onchocerca volvulus</name>
    <dbReference type="NCBI Taxonomy" id="6282"/>
    <lineage>
        <taxon>Eukaryota</taxon>
        <taxon>Metazoa</taxon>
        <taxon>Ecdysozoa</taxon>
        <taxon>Nematoda</taxon>
        <taxon>Chromadorea</taxon>
        <taxon>Rhabditida</taxon>
        <taxon>Spirurina</taxon>
        <taxon>Spiruromorpha</taxon>
        <taxon>Filarioidea</taxon>
        <taxon>Onchocercidae</taxon>
        <taxon>Onchocerca</taxon>
    </lineage>
</organism>
<reference evidence="2" key="1">
    <citation type="submission" date="2013-10" db="EMBL/GenBank/DDBJ databases">
        <title>Genome sequencing of Onchocerca volvulus.</title>
        <authorList>
            <person name="Cotton J."/>
            <person name="Tsai J."/>
            <person name="Stanley E."/>
            <person name="Tracey A."/>
            <person name="Holroyd N."/>
            <person name="Lustigman S."/>
            <person name="Berriman M."/>
        </authorList>
    </citation>
    <scope>NUCLEOTIDE SEQUENCE</scope>
</reference>
<proteinExistence type="predicted"/>
<dbReference type="AlphaFoldDB" id="A0A8R1XNZ5"/>
<evidence type="ECO:0000313" key="1">
    <source>
        <dbReference type="EnsemblMetazoa" id="OVOC12203.1"/>
    </source>
</evidence>
<dbReference type="EMBL" id="CMVM020000404">
    <property type="status" value="NOT_ANNOTATED_CDS"/>
    <property type="molecule type" value="Genomic_DNA"/>
</dbReference>
<name>A0A8R1XNZ5_ONCVO</name>
<dbReference type="Proteomes" id="UP000024404">
    <property type="component" value="Unassembled WGS sequence"/>
</dbReference>
<evidence type="ECO:0000313" key="2">
    <source>
        <dbReference type="Proteomes" id="UP000024404"/>
    </source>
</evidence>
<sequence>MANIRIKHNYIYYDTINGRIAFLSFQPQNALEDNLGDVRNTNNLRKKSTEYMINLAENLLCIQVK</sequence>